<reference evidence="1 2" key="1">
    <citation type="submission" date="2018-11" db="EMBL/GenBank/DDBJ databases">
        <authorList>
            <consortium name="Pathogen Informatics"/>
        </authorList>
    </citation>
    <scope>NUCLEOTIDE SEQUENCE [LARGE SCALE GENOMIC DNA]</scope>
</reference>
<name>A0A3P7IEV1_STRVU</name>
<gene>
    <name evidence="1" type="ORF">SVUK_LOCUS6468</name>
</gene>
<organism evidence="1 2">
    <name type="scientific">Strongylus vulgaris</name>
    <name type="common">Blood worm</name>
    <dbReference type="NCBI Taxonomy" id="40348"/>
    <lineage>
        <taxon>Eukaryota</taxon>
        <taxon>Metazoa</taxon>
        <taxon>Ecdysozoa</taxon>
        <taxon>Nematoda</taxon>
        <taxon>Chromadorea</taxon>
        <taxon>Rhabditida</taxon>
        <taxon>Rhabditina</taxon>
        <taxon>Rhabditomorpha</taxon>
        <taxon>Strongyloidea</taxon>
        <taxon>Strongylidae</taxon>
        <taxon>Strongylus</taxon>
    </lineage>
</organism>
<accession>A0A3P7IEV1</accession>
<keyword evidence="2" id="KW-1185">Reference proteome</keyword>
<dbReference type="AlphaFoldDB" id="A0A3P7IEV1"/>
<sequence length="121" mass="12494">VLDIPLLTSANTPASTTPGPSTLLPALPVAYYAASPALPVHATPVADQSPVVMSFSDHARGLGLGEVRAITSSVVLNNLVFFATTMFVGCVRVDGPLAPSKLEAERSAIVFASNCFNIPLC</sequence>
<dbReference type="OrthoDB" id="3800936at2759"/>
<feature type="non-terminal residue" evidence="1">
    <location>
        <position position="1"/>
    </location>
</feature>
<evidence type="ECO:0000313" key="2">
    <source>
        <dbReference type="Proteomes" id="UP000270094"/>
    </source>
</evidence>
<proteinExistence type="predicted"/>
<dbReference type="EMBL" id="UYYB01020559">
    <property type="protein sequence ID" value="VDM71470.1"/>
    <property type="molecule type" value="Genomic_DNA"/>
</dbReference>
<dbReference type="Proteomes" id="UP000270094">
    <property type="component" value="Unassembled WGS sequence"/>
</dbReference>
<evidence type="ECO:0000313" key="1">
    <source>
        <dbReference type="EMBL" id="VDM71470.1"/>
    </source>
</evidence>
<protein>
    <submittedName>
        <fullName evidence="1">Uncharacterized protein</fullName>
    </submittedName>
</protein>